<evidence type="ECO:0000256" key="1">
    <source>
        <dbReference type="ARBA" id="ARBA00022448"/>
    </source>
</evidence>
<organism evidence="5 6">
    <name type="scientific">Lederbergia lenta</name>
    <name type="common">Bacillus lentus</name>
    <dbReference type="NCBI Taxonomy" id="1467"/>
    <lineage>
        <taxon>Bacteria</taxon>
        <taxon>Bacillati</taxon>
        <taxon>Bacillota</taxon>
        <taxon>Bacilli</taxon>
        <taxon>Bacillales</taxon>
        <taxon>Bacillaceae</taxon>
        <taxon>Lederbergia</taxon>
    </lineage>
</organism>
<feature type="signal peptide" evidence="4">
    <location>
        <begin position="1"/>
        <end position="24"/>
    </location>
</feature>
<dbReference type="InterPro" id="IPR006127">
    <property type="entry name" value="ZnuA-like"/>
</dbReference>
<evidence type="ECO:0000256" key="4">
    <source>
        <dbReference type="SAM" id="SignalP"/>
    </source>
</evidence>
<dbReference type="PANTHER" id="PTHR42953">
    <property type="entry name" value="HIGH-AFFINITY ZINC UPTAKE SYSTEM PROTEIN ZNUA-RELATED"/>
    <property type="match status" value="1"/>
</dbReference>
<keyword evidence="6" id="KW-1185">Reference proteome</keyword>
<dbReference type="KEGG" id="blen:NCTC4824_03193"/>
<dbReference type="EMBL" id="LS483476">
    <property type="protein sequence ID" value="SQI61371.1"/>
    <property type="molecule type" value="Genomic_DNA"/>
</dbReference>
<dbReference type="GO" id="GO:0046872">
    <property type="term" value="F:metal ion binding"/>
    <property type="evidence" value="ECO:0007669"/>
    <property type="project" value="InterPro"/>
</dbReference>
<dbReference type="GO" id="GO:0030001">
    <property type="term" value="P:metal ion transport"/>
    <property type="evidence" value="ECO:0007669"/>
    <property type="project" value="InterPro"/>
</dbReference>
<dbReference type="AlphaFoldDB" id="A0A2X4WDW3"/>
<dbReference type="STRING" id="1348624.GCA_001591545_03672"/>
<dbReference type="SUPFAM" id="SSF53807">
    <property type="entry name" value="Helical backbone' metal receptor"/>
    <property type="match status" value="1"/>
</dbReference>
<dbReference type="InterPro" id="IPR050492">
    <property type="entry name" value="Bact_metal-bind_prot9"/>
</dbReference>
<keyword evidence="2 4" id="KW-0732">Signal</keyword>
<dbReference type="InterPro" id="IPR006128">
    <property type="entry name" value="Lipoprotein_PsaA-like"/>
</dbReference>
<dbReference type="Gene3D" id="3.40.50.1980">
    <property type="entry name" value="Nitrogenase molybdenum iron protein domain"/>
    <property type="match status" value="2"/>
</dbReference>
<dbReference type="PROSITE" id="PS51257">
    <property type="entry name" value="PROKAR_LIPOPROTEIN"/>
    <property type="match status" value="1"/>
</dbReference>
<dbReference type="Pfam" id="PF01297">
    <property type="entry name" value="ZnuA"/>
    <property type="match status" value="1"/>
</dbReference>
<dbReference type="PRINTS" id="PR00691">
    <property type="entry name" value="ADHESINB"/>
</dbReference>
<accession>A0A2X4WDW3</accession>
<keyword evidence="1 3" id="KW-0813">Transport</keyword>
<dbReference type="CDD" id="cd01017">
    <property type="entry name" value="AdcA"/>
    <property type="match status" value="1"/>
</dbReference>
<dbReference type="InterPro" id="IPR006129">
    <property type="entry name" value="AdhesinB"/>
</dbReference>
<evidence type="ECO:0000256" key="3">
    <source>
        <dbReference type="RuleBase" id="RU003512"/>
    </source>
</evidence>
<evidence type="ECO:0000313" key="5">
    <source>
        <dbReference type="EMBL" id="SQI61371.1"/>
    </source>
</evidence>
<dbReference type="PANTHER" id="PTHR42953:SF8">
    <property type="entry name" value="ZINT DOMAIN-CONTAINING PROTEIN"/>
    <property type="match status" value="1"/>
</dbReference>
<sequence>MKKLLLALFSLLLLLAGCSNNNMGNEKRKEKLDVYTTVYPLRYFTEQIGGDFVNVKSIYPPGADEHTYEPSQKDMMNLADADLFFYIGLGLEGFADKAKTVLKNDHVQMIAIGEEINLEPTIEDEHAGEDHEHAGHNHGDIDPHIWIDPIYAKEMAKKILDSLSEQIPEQRELFEKNYATLAIQFDEIDTQFKELAENAARKKFIIAHAAYGYWENRYNLKQIPISGISSSQEPSQKKLKNIVDTVKSEQIPYILYEQNINSRLADVIRQETGTEALRIHNLAVLTEDELNKKETYFTLMKNNIKVLEKALQ</sequence>
<reference evidence="5 6" key="1">
    <citation type="submission" date="2018-06" db="EMBL/GenBank/DDBJ databases">
        <authorList>
            <consortium name="Pathogen Informatics"/>
            <person name="Doyle S."/>
        </authorList>
    </citation>
    <scope>NUCLEOTIDE SEQUENCE [LARGE SCALE GENOMIC DNA]</scope>
    <source>
        <strain evidence="5 6">NCTC4824</strain>
    </source>
</reference>
<dbReference type="RefSeq" id="WP_066145636.1">
    <property type="nucleotide sequence ID" value="NZ_CBCSGM010000008.1"/>
</dbReference>
<dbReference type="Proteomes" id="UP000249134">
    <property type="component" value="Chromosome 1"/>
</dbReference>
<proteinExistence type="inferred from homology"/>
<evidence type="ECO:0000256" key="2">
    <source>
        <dbReference type="ARBA" id="ARBA00022729"/>
    </source>
</evidence>
<gene>
    <name evidence="5" type="primary">adcA_2</name>
    <name evidence="5" type="ORF">NCTC4824_03193</name>
</gene>
<dbReference type="PRINTS" id="PR00690">
    <property type="entry name" value="ADHESNFAMILY"/>
</dbReference>
<dbReference type="GO" id="GO:0007155">
    <property type="term" value="P:cell adhesion"/>
    <property type="evidence" value="ECO:0007669"/>
    <property type="project" value="InterPro"/>
</dbReference>
<name>A0A2X4WDW3_LEDLE</name>
<evidence type="ECO:0000313" key="6">
    <source>
        <dbReference type="Proteomes" id="UP000249134"/>
    </source>
</evidence>
<feature type="chain" id="PRO_5039633518" evidence="4">
    <location>
        <begin position="25"/>
        <end position="312"/>
    </location>
</feature>
<protein>
    <submittedName>
        <fullName evidence="5">Metal ion ABC transporter periplasmic protein</fullName>
    </submittedName>
</protein>
<comment type="similarity">
    <text evidence="3">Belongs to the bacterial solute-binding protein 9 family.</text>
</comment>